<proteinExistence type="predicted"/>
<gene>
    <name evidence="1" type="ORF">S12H4_09170</name>
</gene>
<comment type="caution">
    <text evidence="1">The sequence shown here is derived from an EMBL/GenBank/DDBJ whole genome shotgun (WGS) entry which is preliminary data.</text>
</comment>
<name>X1S346_9ZZZZ</name>
<dbReference type="AlphaFoldDB" id="X1S346"/>
<sequence length="144" mass="16837">MLDTKSVPAPGLIVSRYPNYTQAKFYANNFRRGARRSYVHTKAYAYYTHPGFLKVLVTRLVPNFYSVVAYPMDGFYFATLEELLNLEAFRGWLLTYDTRHRKWYLILSSQAAGIKRFKRVRQAIRHSLTLVRASNNYQASLNRA</sequence>
<protein>
    <submittedName>
        <fullName evidence="1">Uncharacterized protein</fullName>
    </submittedName>
</protein>
<reference evidence="1" key="1">
    <citation type="journal article" date="2014" name="Front. Microbiol.">
        <title>High frequency of phylogenetically diverse reductive dehalogenase-homologous genes in deep subseafloor sedimentary metagenomes.</title>
        <authorList>
            <person name="Kawai M."/>
            <person name="Futagami T."/>
            <person name="Toyoda A."/>
            <person name="Takaki Y."/>
            <person name="Nishi S."/>
            <person name="Hori S."/>
            <person name="Arai W."/>
            <person name="Tsubouchi T."/>
            <person name="Morono Y."/>
            <person name="Uchiyama I."/>
            <person name="Ito T."/>
            <person name="Fujiyama A."/>
            <person name="Inagaki F."/>
            <person name="Takami H."/>
        </authorList>
    </citation>
    <scope>NUCLEOTIDE SEQUENCE</scope>
    <source>
        <strain evidence="1">Expedition CK06-06</strain>
    </source>
</reference>
<evidence type="ECO:0000313" key="1">
    <source>
        <dbReference type="EMBL" id="GAI69865.1"/>
    </source>
</evidence>
<accession>X1S346</accession>
<organism evidence="1">
    <name type="scientific">marine sediment metagenome</name>
    <dbReference type="NCBI Taxonomy" id="412755"/>
    <lineage>
        <taxon>unclassified sequences</taxon>
        <taxon>metagenomes</taxon>
        <taxon>ecological metagenomes</taxon>
    </lineage>
</organism>
<dbReference type="EMBL" id="BARW01003672">
    <property type="protein sequence ID" value="GAI69865.1"/>
    <property type="molecule type" value="Genomic_DNA"/>
</dbReference>